<organism evidence="2 3">
    <name type="scientific">Novosphingobium beihaiensis</name>
    <dbReference type="NCBI Taxonomy" id="2930389"/>
    <lineage>
        <taxon>Bacteria</taxon>
        <taxon>Pseudomonadati</taxon>
        <taxon>Pseudomonadota</taxon>
        <taxon>Alphaproteobacteria</taxon>
        <taxon>Sphingomonadales</taxon>
        <taxon>Sphingomonadaceae</taxon>
        <taxon>Novosphingobium</taxon>
    </lineage>
</organism>
<evidence type="ECO:0000256" key="1">
    <source>
        <dbReference type="SAM" id="MobiDB-lite"/>
    </source>
</evidence>
<reference evidence="2 3" key="1">
    <citation type="submission" date="2022-04" db="EMBL/GenBank/DDBJ databases">
        <title>Identification of a novel bacterium isolated from mangrove sediments.</title>
        <authorList>
            <person name="Pan X."/>
        </authorList>
    </citation>
    <scope>NUCLEOTIDE SEQUENCE [LARGE SCALE GENOMIC DNA]</scope>
    <source>
        <strain evidence="2 3">B2638</strain>
    </source>
</reference>
<evidence type="ECO:0000313" key="3">
    <source>
        <dbReference type="Proteomes" id="UP001202281"/>
    </source>
</evidence>
<dbReference type="Proteomes" id="UP001202281">
    <property type="component" value="Unassembled WGS sequence"/>
</dbReference>
<dbReference type="EMBL" id="JALHLG010000014">
    <property type="protein sequence ID" value="MCJ2187566.1"/>
    <property type="molecule type" value="Genomic_DNA"/>
</dbReference>
<feature type="region of interest" description="Disordered" evidence="1">
    <location>
        <begin position="60"/>
        <end position="80"/>
    </location>
</feature>
<evidence type="ECO:0000313" key="2">
    <source>
        <dbReference type="EMBL" id="MCJ2187566.1"/>
    </source>
</evidence>
<accession>A0ABT0BR74</accession>
<name>A0ABT0BR74_9SPHN</name>
<protein>
    <submittedName>
        <fullName evidence="2">Uncharacterized protein</fullName>
    </submittedName>
</protein>
<keyword evidence="3" id="KW-1185">Reference proteome</keyword>
<proteinExistence type="predicted"/>
<sequence length="80" mass="8352">MISTLGPRMNTVFGSRWKAVWWSAGVLLTAYCSVPSAQQDKAADGGKGQADAAAAVVSAIKGSPSKPEKHVNPWAKKPQG</sequence>
<gene>
    <name evidence="2" type="ORF">MTR66_12160</name>
</gene>
<comment type="caution">
    <text evidence="2">The sequence shown here is derived from an EMBL/GenBank/DDBJ whole genome shotgun (WGS) entry which is preliminary data.</text>
</comment>